<protein>
    <submittedName>
        <fullName evidence="3">Cyclase</fullName>
    </submittedName>
</protein>
<name>A0A2L0FAR5_SORCE</name>
<keyword evidence="2" id="KW-0732">Signal</keyword>
<dbReference type="GO" id="GO:0019441">
    <property type="term" value="P:L-tryptophan catabolic process to kynurenine"/>
    <property type="evidence" value="ECO:0007669"/>
    <property type="project" value="InterPro"/>
</dbReference>
<sequence>MGAMHKVDGFSTFPFQVSARRAAAGVMCSGVVALSACAAGGPGAAAPSAAAPAPAVPAEGGGAAGGPAAAQGAPRGFDLASARVVDLTHPITPEMPLFPGGKPYAAQTLGTVEKDGYYINRFSMDEHAGTHVDAPAHFKAGAAAVEQIAPEHLVGPAAVVDVTAKVAASPDHQVTVEDLRGWEARHGALGPRHIVLVRTGWAARWGDPARYLNQDAKGVMHFPGVSVEASRYLHERGVRGVGIDTLSTDPGPSQTFEQHKAFLGAGGYHIENLANLDQLPETGAVVMVAPLPLVRGSGAPARVLALVPAAGEAAGGK</sequence>
<accession>A0A2L0FAR5</accession>
<evidence type="ECO:0000313" key="4">
    <source>
        <dbReference type="Proteomes" id="UP000238348"/>
    </source>
</evidence>
<dbReference type="GO" id="GO:0004061">
    <property type="term" value="F:arylformamidase activity"/>
    <property type="evidence" value="ECO:0007669"/>
    <property type="project" value="InterPro"/>
</dbReference>
<dbReference type="OrthoDB" id="7067800at2"/>
<proteinExistence type="predicted"/>
<dbReference type="InterPro" id="IPR007325">
    <property type="entry name" value="KFase/CYL"/>
</dbReference>
<dbReference type="SUPFAM" id="SSF102198">
    <property type="entry name" value="Putative cyclase"/>
    <property type="match status" value="1"/>
</dbReference>
<dbReference type="Proteomes" id="UP000238348">
    <property type="component" value="Chromosome"/>
</dbReference>
<feature type="compositionally biased region" description="Low complexity" evidence="1">
    <location>
        <begin position="48"/>
        <end position="58"/>
    </location>
</feature>
<feature type="region of interest" description="Disordered" evidence="1">
    <location>
        <begin position="48"/>
        <end position="70"/>
    </location>
</feature>
<evidence type="ECO:0000256" key="1">
    <source>
        <dbReference type="SAM" id="MobiDB-lite"/>
    </source>
</evidence>
<dbReference type="PANTHER" id="PTHR31118:SF12">
    <property type="entry name" value="CYCLASE-LIKE PROTEIN 2"/>
    <property type="match status" value="1"/>
</dbReference>
<gene>
    <name evidence="3" type="ORF">SOCE26_102160</name>
</gene>
<reference evidence="3 4" key="1">
    <citation type="submission" date="2015-09" db="EMBL/GenBank/DDBJ databases">
        <title>Sorangium comparison.</title>
        <authorList>
            <person name="Zaburannyi N."/>
            <person name="Bunk B."/>
            <person name="Overmann J."/>
            <person name="Mueller R."/>
        </authorList>
    </citation>
    <scope>NUCLEOTIDE SEQUENCE [LARGE SCALE GENOMIC DNA]</scope>
    <source>
        <strain evidence="3 4">So ce26</strain>
    </source>
</reference>
<feature type="signal peptide" evidence="2">
    <location>
        <begin position="1"/>
        <end position="38"/>
    </location>
</feature>
<dbReference type="AlphaFoldDB" id="A0A2L0FAR5"/>
<evidence type="ECO:0000313" key="3">
    <source>
        <dbReference type="EMBL" id="AUX48675.1"/>
    </source>
</evidence>
<dbReference type="Pfam" id="PF04199">
    <property type="entry name" value="Cyclase"/>
    <property type="match status" value="1"/>
</dbReference>
<dbReference type="PANTHER" id="PTHR31118">
    <property type="entry name" value="CYCLASE-LIKE PROTEIN 2"/>
    <property type="match status" value="1"/>
</dbReference>
<evidence type="ECO:0000256" key="2">
    <source>
        <dbReference type="SAM" id="SignalP"/>
    </source>
</evidence>
<dbReference type="InterPro" id="IPR037175">
    <property type="entry name" value="KFase_sf"/>
</dbReference>
<dbReference type="Gene3D" id="3.50.30.50">
    <property type="entry name" value="Putative cyclase"/>
    <property type="match status" value="1"/>
</dbReference>
<feature type="chain" id="PRO_5014701196" evidence="2">
    <location>
        <begin position="39"/>
        <end position="317"/>
    </location>
</feature>
<dbReference type="EMBL" id="CP012673">
    <property type="protein sequence ID" value="AUX48675.1"/>
    <property type="molecule type" value="Genomic_DNA"/>
</dbReference>
<organism evidence="3 4">
    <name type="scientific">Sorangium cellulosum</name>
    <name type="common">Polyangium cellulosum</name>
    <dbReference type="NCBI Taxonomy" id="56"/>
    <lineage>
        <taxon>Bacteria</taxon>
        <taxon>Pseudomonadati</taxon>
        <taxon>Myxococcota</taxon>
        <taxon>Polyangia</taxon>
        <taxon>Polyangiales</taxon>
        <taxon>Polyangiaceae</taxon>
        <taxon>Sorangium</taxon>
    </lineage>
</organism>